<evidence type="ECO:0000256" key="1">
    <source>
        <dbReference type="ARBA" id="ARBA00007818"/>
    </source>
</evidence>
<gene>
    <name evidence="4" type="ORF">V5O48_006153</name>
</gene>
<evidence type="ECO:0000313" key="5">
    <source>
        <dbReference type="Proteomes" id="UP001465976"/>
    </source>
</evidence>
<keyword evidence="2" id="KW-0479">Metal-binding</keyword>
<comment type="caution">
    <text evidence="4">The sequence shown here is derived from an EMBL/GenBank/DDBJ whole genome shotgun (WGS) entry which is preliminary data.</text>
</comment>
<reference evidence="4 5" key="1">
    <citation type="submission" date="2024-02" db="EMBL/GenBank/DDBJ databases">
        <title>A draft genome for the cacao thread blight pathogen Marasmius crinis-equi.</title>
        <authorList>
            <person name="Cohen S.P."/>
            <person name="Baruah I.K."/>
            <person name="Amoako-Attah I."/>
            <person name="Bukari Y."/>
            <person name="Meinhardt L.W."/>
            <person name="Bailey B.A."/>
        </authorList>
    </citation>
    <scope>NUCLEOTIDE SEQUENCE [LARGE SCALE GENOMIC DNA]</scope>
    <source>
        <strain evidence="4 5">GH-76</strain>
    </source>
</reference>
<evidence type="ECO:0000256" key="3">
    <source>
        <dbReference type="ARBA" id="ARBA00022833"/>
    </source>
</evidence>
<protein>
    <submittedName>
        <fullName evidence="4">Uncharacterized protein</fullName>
    </submittedName>
</protein>
<dbReference type="InterPro" id="IPR008584">
    <property type="entry name" value="CXXC_Zn-binding_euk"/>
</dbReference>
<dbReference type="Pfam" id="PF05907">
    <property type="entry name" value="CXXC_Zn-b_euk"/>
    <property type="match status" value="1"/>
</dbReference>
<name>A0ABR3FKA2_9AGAR</name>
<dbReference type="EMBL" id="JBAHYK010000271">
    <property type="protein sequence ID" value="KAL0575826.1"/>
    <property type="molecule type" value="Genomic_DNA"/>
</dbReference>
<dbReference type="PANTHER" id="PTHR12857:SF0">
    <property type="entry name" value="CXXC MOTIF CONTAINING ZINC BINDING PROTEIN"/>
    <property type="match status" value="1"/>
</dbReference>
<keyword evidence="5" id="KW-1185">Reference proteome</keyword>
<comment type="similarity">
    <text evidence="1">Belongs to the UPF0587 family.</text>
</comment>
<accession>A0ABR3FKA2</accession>
<sequence length="119" mass="13414">MVSLNRAEEYEVSGAKGSTAHFVWKCGLCKRESFAKFDPSKTIPYTEENSGQLAPFLKVECRGLEFVGFEPRGSWICRGTKGTVFQDVDLVENDMWTDYDEKTGAPVSVSEFGSEWRRA</sequence>
<keyword evidence="3" id="KW-0862">Zinc</keyword>
<evidence type="ECO:0000313" key="4">
    <source>
        <dbReference type="EMBL" id="KAL0575826.1"/>
    </source>
</evidence>
<dbReference type="PANTHER" id="PTHR12857">
    <property type="entry name" value="CXXC MOTIF CONTAINING ZINC BINDING PROTEIN"/>
    <property type="match status" value="1"/>
</dbReference>
<dbReference type="SUPFAM" id="SSF141678">
    <property type="entry name" value="MAL13P1.257-like"/>
    <property type="match status" value="1"/>
</dbReference>
<evidence type="ECO:0000256" key="2">
    <source>
        <dbReference type="ARBA" id="ARBA00022723"/>
    </source>
</evidence>
<proteinExistence type="inferred from homology"/>
<dbReference type="Proteomes" id="UP001465976">
    <property type="component" value="Unassembled WGS sequence"/>
</dbReference>
<organism evidence="4 5">
    <name type="scientific">Marasmius crinis-equi</name>
    <dbReference type="NCBI Taxonomy" id="585013"/>
    <lineage>
        <taxon>Eukaryota</taxon>
        <taxon>Fungi</taxon>
        <taxon>Dikarya</taxon>
        <taxon>Basidiomycota</taxon>
        <taxon>Agaricomycotina</taxon>
        <taxon>Agaricomycetes</taxon>
        <taxon>Agaricomycetidae</taxon>
        <taxon>Agaricales</taxon>
        <taxon>Marasmiineae</taxon>
        <taxon>Marasmiaceae</taxon>
        <taxon>Marasmius</taxon>
    </lineage>
</organism>